<comment type="cofactor">
    <cofactor evidence="10">
        <name>thiamine diphosphate</name>
        <dbReference type="ChEBI" id="CHEBI:58937"/>
    </cofactor>
    <text evidence="10">Binds 1 thiamine pyrophosphate per subunit.</text>
</comment>
<evidence type="ECO:0000256" key="9">
    <source>
        <dbReference type="ARBA" id="ARBA00023229"/>
    </source>
</evidence>
<comment type="catalytic activity">
    <reaction evidence="10">
        <text>D-glyceraldehyde 3-phosphate + pyruvate + H(+) = 1-deoxy-D-xylulose 5-phosphate + CO2</text>
        <dbReference type="Rhea" id="RHEA:12605"/>
        <dbReference type="ChEBI" id="CHEBI:15361"/>
        <dbReference type="ChEBI" id="CHEBI:15378"/>
        <dbReference type="ChEBI" id="CHEBI:16526"/>
        <dbReference type="ChEBI" id="CHEBI:57792"/>
        <dbReference type="ChEBI" id="CHEBI:59776"/>
        <dbReference type="EC" id="2.2.1.7"/>
    </reaction>
</comment>
<evidence type="ECO:0000256" key="2">
    <source>
        <dbReference type="ARBA" id="ARBA00011081"/>
    </source>
</evidence>
<comment type="caution">
    <text evidence="13">The sequence shown here is derived from an EMBL/GenBank/DDBJ whole genome shotgun (WGS) entry which is preliminary data.</text>
</comment>
<dbReference type="PANTHER" id="PTHR43322:SF5">
    <property type="entry name" value="1-DEOXY-D-XYLULOSE-5-PHOSPHATE SYNTHASE, CHLOROPLASTIC"/>
    <property type="match status" value="1"/>
</dbReference>
<sequence>MPPPQLPCHDTHPAPPAPTARTGRPRSPDLTTLGGPHDVRALPAGQLAALARDIRTFLIEKVCASGGHLGPNLGMVELTIALHRVFDSPRDAILFDTGHQAYVHKILTGRAADFDRLRQAGGLSGYPSRAESAHDWSENSHASASLSYADGLAKAHELRGHRDRSVVAVIGDGAMTGGMAWEALNNIGAGELPVVVVLNDNGRSYAPTTGALTNQLDALKHSGAVSDGAGANLFTRIGFTYLGPVDGHDTAALEAVLEQARRLRRPVLVHAVTVKGWGFAPAEDDEADCLHAVGTVDAATGMPAPAPASGPPAVSWTSLFGQALLELAGEREDLVAITASMLRPTGLYSMAVKYPERVFDVGIAEQHAVTSAAGLAMGGFHPVVALYSTFLTRAADQVLMDVALHRLPVTFVLDRAGITGPDGASHHGMWDASLLGIVPGLRLAVPRDGGQLRSLLREATAHEGPTALRFPKGRAGQDLAAVRSAGSVDVLSESGVRDVLLVSYGPLAPMCLKAAARLTEQGIGVTVADPRWATPVAPELLDMAARHRLVVTVEDNSRTGGVGSTLAQTLRDHAITVPVHNLGLPRAFLTHGPRDQLLADAGLTPSQIAHAVLRARAGKPLKQTASTGGSPQ</sequence>
<dbReference type="HAMAP" id="MF_00315">
    <property type="entry name" value="DXP_synth"/>
    <property type="match status" value="1"/>
</dbReference>
<dbReference type="PROSITE" id="PS00801">
    <property type="entry name" value="TRANSKETOLASE_1"/>
    <property type="match status" value="1"/>
</dbReference>
<comment type="pathway">
    <text evidence="1 10">Metabolic intermediate biosynthesis; 1-deoxy-D-xylulose 5-phosphate biosynthesis; 1-deoxy-D-xylulose 5-phosphate from D-glyceraldehyde 3-phosphate and pyruvate: step 1/1.</text>
</comment>
<feature type="binding site" evidence="10">
    <location>
        <position position="201"/>
    </location>
    <ligand>
        <name>Mg(2+)</name>
        <dbReference type="ChEBI" id="CHEBI:18420"/>
    </ligand>
</feature>
<dbReference type="InterPro" id="IPR009014">
    <property type="entry name" value="Transketo_C/PFOR_II"/>
</dbReference>
<feature type="binding site" evidence="10">
    <location>
        <position position="172"/>
    </location>
    <ligand>
        <name>Mg(2+)</name>
        <dbReference type="ChEBI" id="CHEBI:18420"/>
    </ligand>
</feature>
<dbReference type="PANTHER" id="PTHR43322">
    <property type="entry name" value="1-D-DEOXYXYLULOSE 5-PHOSPHATE SYNTHASE-RELATED"/>
    <property type="match status" value="1"/>
</dbReference>
<protein>
    <recommendedName>
        <fullName evidence="10">1-deoxy-D-xylulose-5-phosphate synthase</fullName>
        <ecNumber evidence="10">2.2.1.7</ecNumber>
    </recommendedName>
    <alternativeName>
        <fullName evidence="10">1-deoxyxylulose-5-phosphate synthase</fullName>
        <shortName evidence="10">DXP synthase</shortName>
        <shortName evidence="10">DXPS</shortName>
    </alternativeName>
</protein>
<dbReference type="Pfam" id="PF02780">
    <property type="entry name" value="Transketolase_C"/>
    <property type="match status" value="1"/>
</dbReference>
<feature type="region of interest" description="Disordered" evidence="11">
    <location>
        <begin position="1"/>
        <end position="38"/>
    </location>
</feature>
<reference evidence="13 14" key="1">
    <citation type="submission" date="2024-06" db="EMBL/GenBank/DDBJ databases">
        <title>The Natural Products Discovery Center: Release of the First 8490 Sequenced Strains for Exploring Actinobacteria Biosynthetic Diversity.</title>
        <authorList>
            <person name="Kalkreuter E."/>
            <person name="Kautsar S.A."/>
            <person name="Yang D."/>
            <person name="Bader C.D."/>
            <person name="Teijaro C.N."/>
            <person name="Fluegel L."/>
            <person name="Davis C.M."/>
            <person name="Simpson J.R."/>
            <person name="Lauterbach L."/>
            <person name="Steele A.D."/>
            <person name="Gui C."/>
            <person name="Meng S."/>
            <person name="Li G."/>
            <person name="Viehrig K."/>
            <person name="Ye F."/>
            <person name="Su P."/>
            <person name="Kiefer A.F."/>
            <person name="Nichols A."/>
            <person name="Cepeda A.J."/>
            <person name="Yan W."/>
            <person name="Fan B."/>
            <person name="Jiang Y."/>
            <person name="Adhikari A."/>
            <person name="Zheng C.-J."/>
            <person name="Schuster L."/>
            <person name="Cowan T.M."/>
            <person name="Smanski M.J."/>
            <person name="Chevrette M.G."/>
            <person name="De Carvalho L.P.S."/>
            <person name="Shen B."/>
        </authorList>
    </citation>
    <scope>NUCLEOTIDE SEQUENCE [LARGE SCALE GENOMIC DNA]</scope>
    <source>
        <strain evidence="13 14">NPDC000155</strain>
    </source>
</reference>
<evidence type="ECO:0000256" key="8">
    <source>
        <dbReference type="ARBA" id="ARBA00023052"/>
    </source>
</evidence>
<dbReference type="InterPro" id="IPR020826">
    <property type="entry name" value="Transketolase_BS"/>
</dbReference>
<keyword evidence="8 10" id="KW-0786">Thiamine pyrophosphate</keyword>
<evidence type="ECO:0000256" key="10">
    <source>
        <dbReference type="HAMAP-Rule" id="MF_00315"/>
    </source>
</evidence>
<dbReference type="Gene3D" id="3.40.50.970">
    <property type="match status" value="2"/>
</dbReference>
<evidence type="ECO:0000256" key="3">
    <source>
        <dbReference type="ARBA" id="ARBA00011738"/>
    </source>
</evidence>
<name>A0ABV1XXN7_9ACTN</name>
<feature type="binding site" evidence="10">
    <location>
        <position position="201"/>
    </location>
    <ligand>
        <name>thiamine diphosphate</name>
        <dbReference type="ChEBI" id="CHEBI:58937"/>
    </ligand>
</feature>
<dbReference type="SUPFAM" id="SSF52922">
    <property type="entry name" value="TK C-terminal domain-like"/>
    <property type="match status" value="1"/>
</dbReference>
<evidence type="ECO:0000256" key="7">
    <source>
        <dbReference type="ARBA" id="ARBA00022977"/>
    </source>
</evidence>
<feature type="binding site" evidence="10">
    <location>
        <begin position="140"/>
        <end position="142"/>
    </location>
    <ligand>
        <name>thiamine diphosphate</name>
        <dbReference type="ChEBI" id="CHEBI:58937"/>
    </ligand>
</feature>
<dbReference type="Pfam" id="PF13292">
    <property type="entry name" value="DXP_synthase_N"/>
    <property type="match status" value="2"/>
</dbReference>
<keyword evidence="5 10" id="KW-0479">Metal-binding</keyword>
<evidence type="ECO:0000256" key="4">
    <source>
        <dbReference type="ARBA" id="ARBA00022679"/>
    </source>
</evidence>
<evidence type="ECO:0000313" key="14">
    <source>
        <dbReference type="Proteomes" id="UP001486207"/>
    </source>
</evidence>
<evidence type="ECO:0000259" key="12">
    <source>
        <dbReference type="SMART" id="SM00861"/>
    </source>
</evidence>
<keyword evidence="7 10" id="KW-0784">Thiamine biosynthesis</keyword>
<keyword evidence="4 10" id="KW-0808">Transferase</keyword>
<keyword evidence="6 10" id="KW-0460">Magnesium</keyword>
<dbReference type="NCBIfam" id="NF003933">
    <property type="entry name" value="PRK05444.2-2"/>
    <property type="match status" value="1"/>
</dbReference>
<dbReference type="PROSITE" id="PS00802">
    <property type="entry name" value="TRANSKETOLASE_2"/>
    <property type="match status" value="1"/>
</dbReference>
<feature type="binding site" evidence="10">
    <location>
        <begin position="173"/>
        <end position="174"/>
    </location>
    <ligand>
        <name>thiamine diphosphate</name>
        <dbReference type="ChEBI" id="CHEBI:58937"/>
    </ligand>
</feature>
<dbReference type="InterPro" id="IPR005475">
    <property type="entry name" value="Transketolase-like_Pyr-bd"/>
</dbReference>
<proteinExistence type="inferred from homology"/>
<dbReference type="RefSeq" id="WP_190068434.1">
    <property type="nucleotide sequence ID" value="NZ_BNBM01000001.1"/>
</dbReference>
<keyword evidence="9 10" id="KW-0414">Isoprene biosynthesis</keyword>
<dbReference type="SMART" id="SM00861">
    <property type="entry name" value="Transket_pyr"/>
    <property type="match status" value="1"/>
</dbReference>
<dbReference type="InterPro" id="IPR049557">
    <property type="entry name" value="Transketolase_CS"/>
</dbReference>
<dbReference type="Proteomes" id="UP001486207">
    <property type="component" value="Unassembled WGS sequence"/>
</dbReference>
<feature type="binding site" evidence="10">
    <location>
        <position position="279"/>
    </location>
    <ligand>
        <name>thiamine diphosphate</name>
        <dbReference type="ChEBI" id="CHEBI:58937"/>
    </ligand>
</feature>
<evidence type="ECO:0000256" key="11">
    <source>
        <dbReference type="SAM" id="MobiDB-lite"/>
    </source>
</evidence>
<accession>A0ABV1XXN7</accession>
<dbReference type="GO" id="GO:0008661">
    <property type="term" value="F:1-deoxy-D-xylulose-5-phosphate synthase activity"/>
    <property type="evidence" value="ECO:0007669"/>
    <property type="project" value="UniProtKB-EC"/>
</dbReference>
<dbReference type="EC" id="2.2.1.7" evidence="10"/>
<feature type="domain" description="Transketolase-like pyrimidine-binding" evidence="12">
    <location>
        <begin position="314"/>
        <end position="477"/>
    </location>
</feature>
<dbReference type="Pfam" id="PF02779">
    <property type="entry name" value="Transket_pyr"/>
    <property type="match status" value="1"/>
</dbReference>
<comment type="function">
    <text evidence="10">Catalyzes the acyloin condensation reaction between C atoms 2 and 3 of pyruvate and glyceraldehyde 3-phosphate to yield 1-deoxy-D-xylulose-5-phosphate (DXP).</text>
</comment>
<dbReference type="InterPro" id="IPR005477">
    <property type="entry name" value="Dxylulose-5-P_synthase"/>
</dbReference>
<comment type="subunit">
    <text evidence="3 10">Homodimer.</text>
</comment>
<dbReference type="CDD" id="cd02007">
    <property type="entry name" value="TPP_DXS"/>
    <property type="match status" value="1"/>
</dbReference>
<dbReference type="EMBL" id="JBEPFB010000014">
    <property type="protein sequence ID" value="MER7376378.1"/>
    <property type="molecule type" value="Genomic_DNA"/>
</dbReference>
<dbReference type="InterPro" id="IPR033248">
    <property type="entry name" value="Transketolase_C"/>
</dbReference>
<feature type="binding site" evidence="10">
    <location>
        <position position="365"/>
    </location>
    <ligand>
        <name>thiamine diphosphate</name>
        <dbReference type="ChEBI" id="CHEBI:58937"/>
    </ligand>
</feature>
<keyword evidence="14" id="KW-1185">Reference proteome</keyword>
<evidence type="ECO:0000256" key="5">
    <source>
        <dbReference type="ARBA" id="ARBA00022723"/>
    </source>
</evidence>
<comment type="cofactor">
    <cofactor evidence="10">
        <name>Mg(2+)</name>
        <dbReference type="ChEBI" id="CHEBI:18420"/>
    </cofactor>
    <text evidence="10">Binds 1 Mg(2+) ion per subunit.</text>
</comment>
<dbReference type="Gene3D" id="3.40.50.920">
    <property type="match status" value="1"/>
</dbReference>
<evidence type="ECO:0000256" key="1">
    <source>
        <dbReference type="ARBA" id="ARBA00004980"/>
    </source>
</evidence>
<dbReference type="CDD" id="cd07033">
    <property type="entry name" value="TPP_PYR_DXS_TK_like"/>
    <property type="match status" value="1"/>
</dbReference>
<comment type="similarity">
    <text evidence="2 10">Belongs to the transketolase family. DXPS subfamily.</text>
</comment>
<dbReference type="SUPFAM" id="SSF52518">
    <property type="entry name" value="Thiamin diphosphate-binding fold (THDP-binding)"/>
    <property type="match status" value="2"/>
</dbReference>
<evidence type="ECO:0000256" key="6">
    <source>
        <dbReference type="ARBA" id="ARBA00022842"/>
    </source>
</evidence>
<evidence type="ECO:0000313" key="13">
    <source>
        <dbReference type="EMBL" id="MER7376378.1"/>
    </source>
</evidence>
<organism evidence="13 14">
    <name type="scientific">Streptomyces lanatus</name>
    <dbReference type="NCBI Taxonomy" id="66900"/>
    <lineage>
        <taxon>Bacteria</taxon>
        <taxon>Bacillati</taxon>
        <taxon>Actinomycetota</taxon>
        <taxon>Actinomycetes</taxon>
        <taxon>Kitasatosporales</taxon>
        <taxon>Streptomycetaceae</taxon>
        <taxon>Streptomyces</taxon>
    </lineage>
</organism>
<gene>
    <name evidence="10" type="primary">dxs</name>
    <name evidence="13" type="ORF">ABT384_27470</name>
</gene>
<dbReference type="InterPro" id="IPR029061">
    <property type="entry name" value="THDP-binding"/>
</dbReference>
<feature type="binding site" evidence="10">
    <location>
        <position position="99"/>
    </location>
    <ligand>
        <name>thiamine diphosphate</name>
        <dbReference type="ChEBI" id="CHEBI:58937"/>
    </ligand>
</feature>